<dbReference type="Pfam" id="PF13414">
    <property type="entry name" value="TPR_11"/>
    <property type="match status" value="1"/>
</dbReference>
<evidence type="ECO:0000259" key="2">
    <source>
        <dbReference type="Pfam" id="PF00535"/>
    </source>
</evidence>
<dbReference type="PANTHER" id="PTHR43630:SF2">
    <property type="entry name" value="GLYCOSYLTRANSFERASE"/>
    <property type="match status" value="1"/>
</dbReference>
<feature type="domain" description="Glycosyltransferase 2-like" evidence="2">
    <location>
        <begin position="1"/>
        <end position="153"/>
    </location>
</feature>
<dbReference type="InterPro" id="IPR019734">
    <property type="entry name" value="TPR_rpt"/>
</dbReference>
<sequence length="390" mass="44354">MIVKNEEANLQKCLKSVQNIVNEMIVMDTGSTDRTVEIAQSFGAQVPYFKWCDNFSTARNAALKYVTGDWILVLDADETLEPKIIPQIRQIMNDENALVINFIRHEIGAAQSPYSLVCRLFRNHPKLYFNRPYHTLIDDSAIKLIKEESHWKVIDIPAIGILHYGYQPEFIKALDKYERARKAMEGFWKQNPHDSYVCSKLGALYLQIGQTEKGLKLLKQGLKANTADFKVIYELHYSLGNAYVKQQKIEQAVKHYQKAIAQPILPQLKLGAYNNLGGLLQAVGDIQNAKKAYEFTINIDPNFATGYYNLGMLLKEMGNLPEAVKAYQKAISINPEYAAAYQNLAVVFFKLGYLAESQEAFKQAIILHEIQNPEQAEKLRQGLKELGMLE</sequence>
<evidence type="ECO:0000256" key="1">
    <source>
        <dbReference type="PROSITE-ProRule" id="PRU00339"/>
    </source>
</evidence>
<dbReference type="Gene3D" id="1.25.40.10">
    <property type="entry name" value="Tetratricopeptide repeat domain"/>
    <property type="match status" value="3"/>
</dbReference>
<protein>
    <submittedName>
        <fullName evidence="3">Glycosyltransferase</fullName>
    </submittedName>
</protein>
<proteinExistence type="predicted"/>
<comment type="caution">
    <text evidence="3">The sequence shown here is derived from an EMBL/GenBank/DDBJ whole genome shotgun (WGS) entry which is preliminary data.</text>
</comment>
<organism evidence="3 4">
    <name type="scientific">Aphanothece hegewaldii CCALA 016</name>
    <dbReference type="NCBI Taxonomy" id="2107694"/>
    <lineage>
        <taxon>Bacteria</taxon>
        <taxon>Bacillati</taxon>
        <taxon>Cyanobacteriota</taxon>
        <taxon>Cyanophyceae</taxon>
        <taxon>Oscillatoriophycideae</taxon>
        <taxon>Chroococcales</taxon>
        <taxon>Aphanothecaceae</taxon>
        <taxon>Aphanothece</taxon>
    </lineage>
</organism>
<dbReference type="Proteomes" id="UP000239001">
    <property type="component" value="Unassembled WGS sequence"/>
</dbReference>
<dbReference type="SUPFAM" id="SSF48452">
    <property type="entry name" value="TPR-like"/>
    <property type="match status" value="1"/>
</dbReference>
<dbReference type="AlphaFoldDB" id="A0A2T1M284"/>
<dbReference type="Pfam" id="PF13181">
    <property type="entry name" value="TPR_8"/>
    <property type="match status" value="1"/>
</dbReference>
<dbReference type="PROSITE" id="PS50005">
    <property type="entry name" value="TPR"/>
    <property type="match status" value="4"/>
</dbReference>
<dbReference type="Pfam" id="PF00515">
    <property type="entry name" value="TPR_1"/>
    <property type="match status" value="1"/>
</dbReference>
<evidence type="ECO:0000313" key="3">
    <source>
        <dbReference type="EMBL" id="PSF38800.1"/>
    </source>
</evidence>
<dbReference type="CDD" id="cd02511">
    <property type="entry name" value="Beta4Glucosyltransferase"/>
    <property type="match status" value="1"/>
</dbReference>
<keyword evidence="3" id="KW-0808">Transferase</keyword>
<feature type="repeat" description="TPR" evidence="1">
    <location>
        <begin position="304"/>
        <end position="337"/>
    </location>
</feature>
<dbReference type="GO" id="GO:0016740">
    <property type="term" value="F:transferase activity"/>
    <property type="evidence" value="ECO:0007669"/>
    <property type="project" value="UniProtKB-KW"/>
</dbReference>
<dbReference type="InterPro" id="IPR001173">
    <property type="entry name" value="Glyco_trans_2-like"/>
</dbReference>
<dbReference type="SUPFAM" id="SSF53448">
    <property type="entry name" value="Nucleotide-diphospho-sugar transferases"/>
    <property type="match status" value="1"/>
</dbReference>
<dbReference type="Pfam" id="PF00535">
    <property type="entry name" value="Glycos_transf_2"/>
    <property type="match status" value="1"/>
</dbReference>
<dbReference type="InterPro" id="IPR029044">
    <property type="entry name" value="Nucleotide-diphossugar_trans"/>
</dbReference>
<name>A0A2T1M284_9CHRO</name>
<dbReference type="InterPro" id="IPR011990">
    <property type="entry name" value="TPR-like_helical_dom_sf"/>
</dbReference>
<dbReference type="PROSITE" id="PS50293">
    <property type="entry name" value="TPR_REGION"/>
    <property type="match status" value="1"/>
</dbReference>
<dbReference type="EMBL" id="PXOH01000003">
    <property type="protein sequence ID" value="PSF38800.1"/>
    <property type="molecule type" value="Genomic_DNA"/>
</dbReference>
<dbReference type="SMART" id="SM00028">
    <property type="entry name" value="TPR"/>
    <property type="match status" value="5"/>
</dbReference>
<feature type="repeat" description="TPR" evidence="1">
    <location>
        <begin position="233"/>
        <end position="266"/>
    </location>
</feature>
<dbReference type="OrthoDB" id="9815923at2"/>
<evidence type="ECO:0000313" key="4">
    <source>
        <dbReference type="Proteomes" id="UP000239001"/>
    </source>
</evidence>
<keyword evidence="1" id="KW-0802">TPR repeat</keyword>
<feature type="repeat" description="TPR" evidence="1">
    <location>
        <begin position="270"/>
        <end position="303"/>
    </location>
</feature>
<accession>A0A2T1M284</accession>
<feature type="repeat" description="TPR" evidence="1">
    <location>
        <begin position="338"/>
        <end position="371"/>
    </location>
</feature>
<keyword evidence="4" id="KW-1185">Reference proteome</keyword>
<dbReference type="PANTHER" id="PTHR43630">
    <property type="entry name" value="POLY-BETA-1,6-N-ACETYL-D-GLUCOSAMINE SYNTHASE"/>
    <property type="match status" value="1"/>
</dbReference>
<gene>
    <name evidence="3" type="ORF">C7H19_04230</name>
</gene>
<reference evidence="3 4" key="2">
    <citation type="submission" date="2018-03" db="EMBL/GenBank/DDBJ databases">
        <authorList>
            <person name="Keele B.F."/>
        </authorList>
    </citation>
    <scope>NUCLEOTIDE SEQUENCE [LARGE SCALE GENOMIC DNA]</scope>
    <source>
        <strain evidence="3 4">CCALA 016</strain>
    </source>
</reference>
<dbReference type="Gene3D" id="3.90.550.10">
    <property type="entry name" value="Spore Coat Polysaccharide Biosynthesis Protein SpsA, Chain A"/>
    <property type="match status" value="1"/>
</dbReference>
<reference evidence="3 4" key="1">
    <citation type="submission" date="2018-03" db="EMBL/GenBank/DDBJ databases">
        <title>The ancient ancestry and fast evolution of plastids.</title>
        <authorList>
            <person name="Moore K.R."/>
            <person name="Magnabosco C."/>
            <person name="Momper L."/>
            <person name="Gold D.A."/>
            <person name="Bosak T."/>
            <person name="Fournier G.P."/>
        </authorList>
    </citation>
    <scope>NUCLEOTIDE SEQUENCE [LARGE SCALE GENOMIC DNA]</scope>
    <source>
        <strain evidence="3 4">CCALA 016</strain>
    </source>
</reference>